<dbReference type="Pfam" id="PF00005">
    <property type="entry name" value="ABC_tran"/>
    <property type="match status" value="1"/>
</dbReference>
<dbReference type="Gene3D" id="3.40.50.300">
    <property type="entry name" value="P-loop containing nucleotide triphosphate hydrolases"/>
    <property type="match status" value="1"/>
</dbReference>
<evidence type="ECO:0000313" key="4">
    <source>
        <dbReference type="EMBL" id="MBC8542541.1"/>
    </source>
</evidence>
<dbReference type="InterPro" id="IPR003439">
    <property type="entry name" value="ABC_transporter-like_ATP-bd"/>
</dbReference>
<evidence type="ECO:0000256" key="2">
    <source>
        <dbReference type="ARBA" id="ARBA00022840"/>
    </source>
</evidence>
<dbReference type="InterPro" id="IPR017871">
    <property type="entry name" value="ABC_transporter-like_CS"/>
</dbReference>
<dbReference type="PROSITE" id="PS00211">
    <property type="entry name" value="ABC_TRANSPORTER_1"/>
    <property type="match status" value="1"/>
</dbReference>
<evidence type="ECO:0000313" key="5">
    <source>
        <dbReference type="Proteomes" id="UP000657006"/>
    </source>
</evidence>
<dbReference type="SUPFAM" id="SSF52540">
    <property type="entry name" value="P-loop containing nucleoside triphosphate hydrolases"/>
    <property type="match status" value="1"/>
</dbReference>
<keyword evidence="1" id="KW-0547">Nucleotide-binding</keyword>
<evidence type="ECO:0000259" key="3">
    <source>
        <dbReference type="PROSITE" id="PS50893"/>
    </source>
</evidence>
<keyword evidence="2 4" id="KW-0067">ATP-binding</keyword>
<dbReference type="InterPro" id="IPR003593">
    <property type="entry name" value="AAA+_ATPase"/>
</dbReference>
<dbReference type="AlphaFoldDB" id="A0A926I126"/>
<dbReference type="EMBL" id="JACRSQ010000003">
    <property type="protein sequence ID" value="MBC8542541.1"/>
    <property type="molecule type" value="Genomic_DNA"/>
</dbReference>
<dbReference type="SMART" id="SM00382">
    <property type="entry name" value="AAA"/>
    <property type="match status" value="1"/>
</dbReference>
<comment type="caution">
    <text evidence="4">The sequence shown here is derived from an EMBL/GenBank/DDBJ whole genome shotgun (WGS) entry which is preliminary data.</text>
</comment>
<dbReference type="Proteomes" id="UP000657006">
    <property type="component" value="Unassembled WGS sequence"/>
</dbReference>
<reference evidence="4" key="1">
    <citation type="submission" date="2020-08" db="EMBL/GenBank/DDBJ databases">
        <title>Genome public.</title>
        <authorList>
            <person name="Liu C."/>
            <person name="Sun Q."/>
        </authorList>
    </citation>
    <scope>NUCLEOTIDE SEQUENCE</scope>
    <source>
        <strain evidence="4">NSJ-32</strain>
    </source>
</reference>
<evidence type="ECO:0000256" key="1">
    <source>
        <dbReference type="ARBA" id="ARBA00022741"/>
    </source>
</evidence>
<dbReference type="PANTHER" id="PTHR43158:SF7">
    <property type="entry name" value="ABC TRANSPORTER, ATP-BINDING PROTEIN"/>
    <property type="match status" value="1"/>
</dbReference>
<name>A0A926I126_9FIRM</name>
<proteinExistence type="predicted"/>
<organism evidence="4 5">
    <name type="scientific">Bianquea renquensis</name>
    <dbReference type="NCBI Taxonomy" id="2763661"/>
    <lineage>
        <taxon>Bacteria</taxon>
        <taxon>Bacillati</taxon>
        <taxon>Bacillota</taxon>
        <taxon>Clostridia</taxon>
        <taxon>Eubacteriales</taxon>
        <taxon>Bianqueaceae</taxon>
        <taxon>Bianquea</taxon>
    </lineage>
</organism>
<sequence>MESVELRHVTKKIRSRLVLDDITYQFEPGTIYGVVGPNGSGKTMLLRMLAGLIHPSEGEVMINGRLLHKDISFPGNMGLIIEHISLLPYLTGRDNLRALARIRKVASEKDIEDALLRVGLEKVMDSKVKTYSLGMKQRLNLAQALFERPELLFLDEPTNALDERGSESIRNILLEEKKRGAMIVLTSHHMDDIQIADVQLKMAEGRLY</sequence>
<accession>A0A926I126</accession>
<dbReference type="PROSITE" id="PS50893">
    <property type="entry name" value="ABC_TRANSPORTER_2"/>
    <property type="match status" value="1"/>
</dbReference>
<dbReference type="InterPro" id="IPR027417">
    <property type="entry name" value="P-loop_NTPase"/>
</dbReference>
<keyword evidence="5" id="KW-1185">Reference proteome</keyword>
<protein>
    <submittedName>
        <fullName evidence="4">ABC transporter ATP-binding protein</fullName>
    </submittedName>
</protein>
<gene>
    <name evidence="4" type="ORF">H8730_03135</name>
</gene>
<dbReference type="GO" id="GO:0016887">
    <property type="term" value="F:ATP hydrolysis activity"/>
    <property type="evidence" value="ECO:0007669"/>
    <property type="project" value="InterPro"/>
</dbReference>
<dbReference type="GO" id="GO:0005524">
    <property type="term" value="F:ATP binding"/>
    <property type="evidence" value="ECO:0007669"/>
    <property type="project" value="UniProtKB-KW"/>
</dbReference>
<dbReference type="PANTHER" id="PTHR43158">
    <property type="entry name" value="SKFA PEPTIDE EXPORT ATP-BINDING PROTEIN SKFE"/>
    <property type="match status" value="1"/>
</dbReference>
<feature type="domain" description="ABC transporter" evidence="3">
    <location>
        <begin position="4"/>
        <end position="208"/>
    </location>
</feature>
<dbReference type="RefSeq" id="WP_177719356.1">
    <property type="nucleotide sequence ID" value="NZ_JACRSQ010000003.1"/>
</dbReference>